<evidence type="ECO:0000313" key="2">
    <source>
        <dbReference type="EMBL" id="KAK7831984.1"/>
    </source>
</evidence>
<feature type="region of interest" description="Disordered" evidence="1">
    <location>
        <begin position="49"/>
        <end position="76"/>
    </location>
</feature>
<accession>A0AAW0JZJ2</accession>
<evidence type="ECO:0000313" key="3">
    <source>
        <dbReference type="Proteomes" id="UP000237347"/>
    </source>
</evidence>
<dbReference type="EMBL" id="PKMF04000432">
    <property type="protein sequence ID" value="KAK7831984.1"/>
    <property type="molecule type" value="Genomic_DNA"/>
</dbReference>
<gene>
    <name evidence="2" type="ORF">CFP56_026798</name>
</gene>
<proteinExistence type="predicted"/>
<comment type="caution">
    <text evidence="2">The sequence shown here is derived from an EMBL/GenBank/DDBJ whole genome shotgun (WGS) entry which is preliminary data.</text>
</comment>
<evidence type="ECO:0000256" key="1">
    <source>
        <dbReference type="SAM" id="MobiDB-lite"/>
    </source>
</evidence>
<dbReference type="Proteomes" id="UP000237347">
    <property type="component" value="Unassembled WGS sequence"/>
</dbReference>
<keyword evidence="3" id="KW-1185">Reference proteome</keyword>
<dbReference type="AlphaFoldDB" id="A0AAW0JZJ2"/>
<protein>
    <submittedName>
        <fullName evidence="2">Uncharacterized protein</fullName>
    </submittedName>
</protein>
<reference evidence="2 3" key="1">
    <citation type="journal article" date="2018" name="Sci. Data">
        <title>The draft genome sequence of cork oak.</title>
        <authorList>
            <person name="Ramos A.M."/>
            <person name="Usie A."/>
            <person name="Barbosa P."/>
            <person name="Barros P.M."/>
            <person name="Capote T."/>
            <person name="Chaves I."/>
            <person name="Simoes F."/>
            <person name="Abreu I."/>
            <person name="Carrasquinho I."/>
            <person name="Faro C."/>
            <person name="Guimaraes J.B."/>
            <person name="Mendonca D."/>
            <person name="Nobrega F."/>
            <person name="Rodrigues L."/>
            <person name="Saibo N.J.M."/>
            <person name="Varela M.C."/>
            <person name="Egas C."/>
            <person name="Matos J."/>
            <person name="Miguel C.M."/>
            <person name="Oliveira M.M."/>
            <person name="Ricardo C.P."/>
            <person name="Goncalves S."/>
        </authorList>
    </citation>
    <scope>NUCLEOTIDE SEQUENCE [LARGE SCALE GENOMIC DNA]</scope>
    <source>
        <strain evidence="3">cv. HL8</strain>
    </source>
</reference>
<name>A0AAW0JZJ2_QUESU</name>
<sequence>MSCTCLKSSSFVNRRTRELGRVRIRKAQTLPPFSIITLLSLSETLSEEEEGMDSDIEESLKKRQRKTPFLGDPSSRKNFMQEEDIRLEATRARWILTR</sequence>
<organism evidence="2 3">
    <name type="scientific">Quercus suber</name>
    <name type="common">Cork oak</name>
    <dbReference type="NCBI Taxonomy" id="58331"/>
    <lineage>
        <taxon>Eukaryota</taxon>
        <taxon>Viridiplantae</taxon>
        <taxon>Streptophyta</taxon>
        <taxon>Embryophyta</taxon>
        <taxon>Tracheophyta</taxon>
        <taxon>Spermatophyta</taxon>
        <taxon>Magnoliopsida</taxon>
        <taxon>eudicotyledons</taxon>
        <taxon>Gunneridae</taxon>
        <taxon>Pentapetalae</taxon>
        <taxon>rosids</taxon>
        <taxon>fabids</taxon>
        <taxon>Fagales</taxon>
        <taxon>Fagaceae</taxon>
        <taxon>Quercus</taxon>
    </lineage>
</organism>